<comment type="function">
    <text evidence="9">Functions as a component of the nuclear pore complex (NPC).</text>
</comment>
<feature type="compositionally biased region" description="Basic and acidic residues" evidence="10">
    <location>
        <begin position="694"/>
        <end position="705"/>
    </location>
</feature>
<dbReference type="Proteomes" id="UP000198406">
    <property type="component" value="Unassembled WGS sequence"/>
</dbReference>
<organism evidence="11 12">
    <name type="scientific">Fistulifera solaris</name>
    <name type="common">Oleaginous diatom</name>
    <dbReference type="NCBI Taxonomy" id="1519565"/>
    <lineage>
        <taxon>Eukaryota</taxon>
        <taxon>Sar</taxon>
        <taxon>Stramenopiles</taxon>
        <taxon>Ochrophyta</taxon>
        <taxon>Bacillariophyta</taxon>
        <taxon>Bacillariophyceae</taxon>
        <taxon>Bacillariophycidae</taxon>
        <taxon>Naviculales</taxon>
        <taxon>Naviculaceae</taxon>
        <taxon>Fistulifera</taxon>
    </lineage>
</organism>
<dbReference type="InParanoid" id="A0A1Z5J9I7"/>
<comment type="subcellular location">
    <subcellularLocation>
        <location evidence="1 9">Nucleus</location>
        <location evidence="1 9">Nuclear pore complex</location>
    </subcellularLocation>
</comment>
<evidence type="ECO:0000256" key="7">
    <source>
        <dbReference type="ARBA" id="ARBA00023132"/>
    </source>
</evidence>
<evidence type="ECO:0000256" key="6">
    <source>
        <dbReference type="ARBA" id="ARBA00023010"/>
    </source>
</evidence>
<protein>
    <recommendedName>
        <fullName evidence="9">Nuclear pore complex protein Nup85</fullName>
    </recommendedName>
</protein>
<reference evidence="11 12" key="1">
    <citation type="journal article" date="2015" name="Plant Cell">
        <title>Oil accumulation by the oleaginous diatom Fistulifera solaris as revealed by the genome and transcriptome.</title>
        <authorList>
            <person name="Tanaka T."/>
            <person name="Maeda Y."/>
            <person name="Veluchamy A."/>
            <person name="Tanaka M."/>
            <person name="Abida H."/>
            <person name="Marechal E."/>
            <person name="Bowler C."/>
            <person name="Muto M."/>
            <person name="Sunaga Y."/>
            <person name="Tanaka M."/>
            <person name="Yoshino T."/>
            <person name="Taniguchi T."/>
            <person name="Fukuda Y."/>
            <person name="Nemoto M."/>
            <person name="Matsumoto M."/>
            <person name="Wong P.S."/>
            <person name="Aburatani S."/>
            <person name="Fujibuchi W."/>
        </authorList>
    </citation>
    <scope>NUCLEOTIDE SEQUENCE [LARGE SCALE GENOMIC DNA]</scope>
    <source>
        <strain evidence="11 12">JPCC DA0580</strain>
    </source>
</reference>
<keyword evidence="6 9" id="KW-0811">Translocation</keyword>
<dbReference type="GO" id="GO:0031080">
    <property type="term" value="C:nuclear pore outer ring"/>
    <property type="evidence" value="ECO:0007669"/>
    <property type="project" value="TreeGrafter"/>
</dbReference>
<evidence type="ECO:0000256" key="10">
    <source>
        <dbReference type="SAM" id="MobiDB-lite"/>
    </source>
</evidence>
<keyword evidence="4 9" id="KW-0509">mRNA transport</keyword>
<keyword evidence="9" id="KW-0472">Membrane</keyword>
<dbReference type="PANTHER" id="PTHR13373">
    <property type="entry name" value="FROUNT PROTEIN-RELATED"/>
    <property type="match status" value="1"/>
</dbReference>
<dbReference type="GO" id="GO:0017056">
    <property type="term" value="F:structural constituent of nuclear pore"/>
    <property type="evidence" value="ECO:0007669"/>
    <property type="project" value="TreeGrafter"/>
</dbReference>
<keyword evidence="3 9" id="KW-0813">Transport</keyword>
<evidence type="ECO:0000256" key="8">
    <source>
        <dbReference type="ARBA" id="ARBA00023242"/>
    </source>
</evidence>
<comment type="subunit">
    <text evidence="9">Component of the nuclear pore complex (NPC).</text>
</comment>
<keyword evidence="7 9" id="KW-0906">Nuclear pore complex</keyword>
<evidence type="ECO:0000256" key="1">
    <source>
        <dbReference type="ARBA" id="ARBA00004567"/>
    </source>
</evidence>
<dbReference type="EMBL" id="BDSP01000022">
    <property type="protein sequence ID" value="GAX10629.1"/>
    <property type="molecule type" value="Genomic_DNA"/>
</dbReference>
<keyword evidence="5 9" id="KW-0653">Protein transport</keyword>
<dbReference type="InterPro" id="IPR011502">
    <property type="entry name" value="Nucleoporin_Nup85"/>
</dbReference>
<dbReference type="Pfam" id="PF07575">
    <property type="entry name" value="Nucleopor_Nup85"/>
    <property type="match status" value="1"/>
</dbReference>
<keyword evidence="12" id="KW-1185">Reference proteome</keyword>
<keyword evidence="8 9" id="KW-0539">Nucleus</keyword>
<dbReference type="OrthoDB" id="47151at2759"/>
<comment type="similarity">
    <text evidence="2 9">Belongs to the nucleoporin Nup85 family.</text>
</comment>
<gene>
    <name evidence="11" type="ORF">FisN_14Lh136</name>
</gene>
<dbReference type="PANTHER" id="PTHR13373:SF21">
    <property type="entry name" value="NUCLEAR PORE COMPLEX PROTEIN NUP85"/>
    <property type="match status" value="1"/>
</dbReference>
<evidence type="ECO:0000256" key="9">
    <source>
        <dbReference type="RuleBase" id="RU365073"/>
    </source>
</evidence>
<sequence>MTTTATTTIAWDPTRPSALQILQKGQVHTLQAGTGTGCYSHELTALIQLIPTTTKRTLPETLQHYRAVLSQCIDDAAEDTLDLDLLKLNLAVLHLSEIVLGGSISTAETVRYLRHHHLPSLPNLMPEYDNMLQAAQPEQWEGYWSLLLKFVMHGCLEEAWRLLSKHSLYVAATNTTVQDREYARTMREIEQSFLVVRDLLLLAPIPGGRTHFYDPDAEKIDEVEAVVVEDLEVYSHDYQFWETTNPTNHGVDVPLTFHAEAALRKHKRWQNYVQQVRSSLVRHIPELAPLLAILSGDIREAPCDSWQEALLVELLYRQPHLQHVSRRARALAQSFVNTKEVDQALLQVMEGNAGEALHLLYVYGAGTGAALPAVLLALLCNVFVDASILEGESVVERRIDFLCDAADAIRSSLARTEHGDLGVQLSVRLLLPFSEEERIRTWVADILEHYAPTTERYARAMVSLVRPLIERKSLQILDATATMLLSLYRPCMERLDFATAVWVLWEGVELESLVLKENRALGACSRALSLLCIDTVETILRLALAVSETEVTRLADAKVVGEAVVEALGPRIQDIPEAMWLMHSMDLVASLDQNDEKMNDSILQLLEGDSKNGVGLLRTWHWHVMRIAQQAIEADIAKLDTKCIRVLMERFIQLSEYAELHSSNSFMDPATIASIETALAHGLAKAFMFENAKKAKKQQDGDSDSRSNINTSNMHRYSLDVQQRLVEELLDS</sequence>
<accession>A0A1Z5J9I7</accession>
<name>A0A1Z5J9I7_FISSO</name>
<dbReference type="GO" id="GO:0031965">
    <property type="term" value="C:nuclear membrane"/>
    <property type="evidence" value="ECO:0007669"/>
    <property type="project" value="UniProtKB-UniRule"/>
</dbReference>
<feature type="region of interest" description="Disordered" evidence="10">
    <location>
        <begin position="694"/>
        <end position="713"/>
    </location>
</feature>
<evidence type="ECO:0000256" key="4">
    <source>
        <dbReference type="ARBA" id="ARBA00022816"/>
    </source>
</evidence>
<evidence type="ECO:0000256" key="5">
    <source>
        <dbReference type="ARBA" id="ARBA00022927"/>
    </source>
</evidence>
<dbReference type="GO" id="GO:0045893">
    <property type="term" value="P:positive regulation of DNA-templated transcription"/>
    <property type="evidence" value="ECO:0007669"/>
    <property type="project" value="TreeGrafter"/>
</dbReference>
<proteinExistence type="inferred from homology"/>
<dbReference type="GO" id="GO:0006406">
    <property type="term" value="P:mRNA export from nucleus"/>
    <property type="evidence" value="ECO:0007669"/>
    <property type="project" value="TreeGrafter"/>
</dbReference>
<evidence type="ECO:0000256" key="2">
    <source>
        <dbReference type="ARBA" id="ARBA00005573"/>
    </source>
</evidence>
<dbReference type="GO" id="GO:0006606">
    <property type="term" value="P:protein import into nucleus"/>
    <property type="evidence" value="ECO:0007669"/>
    <property type="project" value="TreeGrafter"/>
</dbReference>
<comment type="caution">
    <text evidence="11">The sequence shown here is derived from an EMBL/GenBank/DDBJ whole genome shotgun (WGS) entry which is preliminary data.</text>
</comment>
<evidence type="ECO:0000313" key="11">
    <source>
        <dbReference type="EMBL" id="GAX10629.1"/>
    </source>
</evidence>
<dbReference type="AlphaFoldDB" id="A0A1Z5J9I7"/>
<evidence type="ECO:0000256" key="3">
    <source>
        <dbReference type="ARBA" id="ARBA00022448"/>
    </source>
</evidence>
<evidence type="ECO:0000313" key="12">
    <source>
        <dbReference type="Proteomes" id="UP000198406"/>
    </source>
</evidence>